<comment type="similarity">
    <text evidence="2 8">Belongs to the cytochrome P450 family.</text>
</comment>
<dbReference type="PANTHER" id="PTHR24305">
    <property type="entry name" value="CYTOCHROME P450"/>
    <property type="match status" value="1"/>
</dbReference>
<evidence type="ECO:0000256" key="3">
    <source>
        <dbReference type="ARBA" id="ARBA00022617"/>
    </source>
</evidence>
<comment type="caution">
    <text evidence="9">The sequence shown here is derived from an EMBL/GenBank/DDBJ whole genome shotgun (WGS) entry which is preliminary data.</text>
</comment>
<sequence length="553" mass="62020">MATVTETIVTPQAFVVWTTVVVKAPAIFGVVACLVGLHILANIIYNLCFHPYAKYPGPFLAKITELYAAYHAWRGDIHIDMWICHQKYGEKVRYAPNRLNVNTVSALRSIYTEGKPYTKSKNYAALLHQAANSLTVLDRKDHGRRRRVIQAGLADSTVRDFYPDMFAIINRFCDRLLQTAEEEASNNSTHGNLGQSDWTNPRNMADWCNWLTFDLMFSFIFTGKYNMLERQQYRYIPKVIEASNIRVSAILQAPILKMFRVDKLLFPRAIAARNIFLRFVGKLLRDTSRADSSQRTNLFQMLRHTQDPVTGRGFTPEEIVAESVTLVVAGGDTSATAVSALFFYLSRNPSAYSRARAEVRAAFTSVQDIVESTTTTGSLQKLNSCRYLRACIDEAMRMSPSVGQSLSREVPAGGAVVDGDLIPAGCDVGVPIYSIQHNEKYFPDPFDFNPERWLADRVDTPPQVQKQLADQLTAHNPFSLGPRSCMGKGVALVEVMATFAVVLYRLEFKMASDDNSGGRPGVEFGRHRSNEFQLRDHITSARDGPILRFRASA</sequence>
<evidence type="ECO:0000256" key="8">
    <source>
        <dbReference type="RuleBase" id="RU000461"/>
    </source>
</evidence>
<dbReference type="InterPro" id="IPR050121">
    <property type="entry name" value="Cytochrome_P450_monoxygenase"/>
</dbReference>
<proteinExistence type="inferred from homology"/>
<dbReference type="PANTHER" id="PTHR24305:SF237">
    <property type="entry name" value="CYTOCHROME P450 MONOOXYGENASE ATNE-RELATED"/>
    <property type="match status" value="1"/>
</dbReference>
<dbReference type="InterPro" id="IPR036396">
    <property type="entry name" value="Cyt_P450_sf"/>
</dbReference>
<dbReference type="Proteomes" id="UP001430848">
    <property type="component" value="Unassembled WGS sequence"/>
</dbReference>
<keyword evidence="3 8" id="KW-0349">Heme</keyword>
<reference evidence="9 10" key="1">
    <citation type="submission" date="2024-02" db="EMBL/GenBank/DDBJ databases">
        <title>De novo assembly and annotation of 12 fungi associated with fruit tree decline syndrome in Ontario, Canada.</title>
        <authorList>
            <person name="Sulman M."/>
            <person name="Ellouze W."/>
            <person name="Ilyukhin E."/>
        </authorList>
    </citation>
    <scope>NUCLEOTIDE SEQUENCE [LARGE SCALE GENOMIC DNA]</scope>
    <source>
        <strain evidence="9 10">M169</strain>
    </source>
</reference>
<evidence type="ECO:0000256" key="4">
    <source>
        <dbReference type="ARBA" id="ARBA00022723"/>
    </source>
</evidence>
<organism evidence="9 10">
    <name type="scientific">Diaporthe eres</name>
    <name type="common">Phomopsis oblonga</name>
    <dbReference type="NCBI Taxonomy" id="83184"/>
    <lineage>
        <taxon>Eukaryota</taxon>
        <taxon>Fungi</taxon>
        <taxon>Dikarya</taxon>
        <taxon>Ascomycota</taxon>
        <taxon>Pezizomycotina</taxon>
        <taxon>Sordariomycetes</taxon>
        <taxon>Sordariomycetidae</taxon>
        <taxon>Diaporthales</taxon>
        <taxon>Diaporthaceae</taxon>
        <taxon>Diaporthe</taxon>
        <taxon>Diaporthe eres species complex</taxon>
    </lineage>
</organism>
<evidence type="ECO:0000256" key="5">
    <source>
        <dbReference type="ARBA" id="ARBA00023002"/>
    </source>
</evidence>
<keyword evidence="7 8" id="KW-0503">Monooxygenase</keyword>
<keyword evidence="4 8" id="KW-0479">Metal-binding</keyword>
<evidence type="ECO:0000256" key="6">
    <source>
        <dbReference type="ARBA" id="ARBA00023004"/>
    </source>
</evidence>
<dbReference type="Pfam" id="PF00067">
    <property type="entry name" value="p450"/>
    <property type="match status" value="1"/>
</dbReference>
<dbReference type="PROSITE" id="PS00086">
    <property type="entry name" value="CYTOCHROME_P450"/>
    <property type="match status" value="1"/>
</dbReference>
<accession>A0ABR1PB64</accession>
<name>A0ABR1PB64_DIAER</name>
<dbReference type="PRINTS" id="PR00385">
    <property type="entry name" value="P450"/>
</dbReference>
<evidence type="ECO:0000256" key="1">
    <source>
        <dbReference type="ARBA" id="ARBA00001971"/>
    </source>
</evidence>
<evidence type="ECO:0000256" key="7">
    <source>
        <dbReference type="ARBA" id="ARBA00023033"/>
    </source>
</evidence>
<keyword evidence="5 8" id="KW-0560">Oxidoreductase</keyword>
<keyword evidence="6 8" id="KW-0408">Iron</keyword>
<keyword evidence="10" id="KW-1185">Reference proteome</keyword>
<evidence type="ECO:0008006" key="11">
    <source>
        <dbReference type="Google" id="ProtNLM"/>
    </source>
</evidence>
<dbReference type="InterPro" id="IPR002401">
    <property type="entry name" value="Cyt_P450_E_grp-I"/>
</dbReference>
<dbReference type="Gene3D" id="1.10.630.10">
    <property type="entry name" value="Cytochrome P450"/>
    <property type="match status" value="1"/>
</dbReference>
<evidence type="ECO:0000256" key="2">
    <source>
        <dbReference type="ARBA" id="ARBA00010617"/>
    </source>
</evidence>
<dbReference type="CDD" id="cd11061">
    <property type="entry name" value="CYP67-like"/>
    <property type="match status" value="1"/>
</dbReference>
<dbReference type="PRINTS" id="PR00463">
    <property type="entry name" value="EP450I"/>
</dbReference>
<dbReference type="InterPro" id="IPR001128">
    <property type="entry name" value="Cyt_P450"/>
</dbReference>
<gene>
    <name evidence="9" type="ORF">SLS63_005271</name>
</gene>
<comment type="cofactor">
    <cofactor evidence="1">
        <name>heme</name>
        <dbReference type="ChEBI" id="CHEBI:30413"/>
    </cofactor>
</comment>
<dbReference type="InterPro" id="IPR017972">
    <property type="entry name" value="Cyt_P450_CS"/>
</dbReference>
<protein>
    <recommendedName>
        <fullName evidence="11">Benzoate 4-monooxygenase cytochrome P450</fullName>
    </recommendedName>
</protein>
<dbReference type="SUPFAM" id="SSF48264">
    <property type="entry name" value="Cytochrome P450"/>
    <property type="match status" value="1"/>
</dbReference>
<evidence type="ECO:0000313" key="9">
    <source>
        <dbReference type="EMBL" id="KAK7731585.1"/>
    </source>
</evidence>
<evidence type="ECO:0000313" key="10">
    <source>
        <dbReference type="Proteomes" id="UP001430848"/>
    </source>
</evidence>
<dbReference type="EMBL" id="JAKNSF020000022">
    <property type="protein sequence ID" value="KAK7731585.1"/>
    <property type="molecule type" value="Genomic_DNA"/>
</dbReference>